<gene>
    <name evidence="2" type="ORF">QNL30_24390</name>
</gene>
<dbReference type="InterPro" id="IPR006530">
    <property type="entry name" value="YD"/>
</dbReference>
<evidence type="ECO:0000259" key="1">
    <source>
        <dbReference type="Pfam" id="PF20148"/>
    </source>
</evidence>
<name>A0AB35RA84_PSEA0</name>
<dbReference type="AlphaFoldDB" id="A0AB35RA84"/>
<dbReference type="RefSeq" id="WP_233903608.1">
    <property type="nucleotide sequence ID" value="NZ_CP026558.1"/>
</dbReference>
<evidence type="ECO:0000313" key="2">
    <source>
        <dbReference type="EMBL" id="MDT3243726.1"/>
    </source>
</evidence>
<protein>
    <submittedName>
        <fullName evidence="2">DUF6531 domain-containing protein</fullName>
    </submittedName>
</protein>
<dbReference type="Pfam" id="PF05593">
    <property type="entry name" value="RHS_repeat"/>
    <property type="match status" value="1"/>
</dbReference>
<sequence length="496" mass="55197">MTVFSFRQAVVVFIYMWLTFGCATSYAEEFSYWFIGNGSVAVYSKPWQGCEYIFYVRSPDTAHSYAPYWNRNTPWGYECYQVTAGGDHLVATVVERKISCDSGATLNYTTAQCSFNSQKGVENDPLFCKRPSLQVGNPINAANGNKFQYEEDFKLGVADSIVVGRYYNSIDGLWRHSFSDALNVGKDFVVLIHADGRESMFKAVDGKYVSTTDLGVLLLNEAGWTYTSTDGSVMDFSVEGDLVRKISKHGAAQNIARDKYNLQITNSVGQSVKISEDILRQLTLLEAEGVKLQYFYSAQRLSSITKNIGGDSSSRSYQYEDSRNPGLLTGITDERGVRFATWSYDDSGRAVSSQHSGGAGLTQIAYNADGSSSVTNELGKTTVYRYQQIDGVKRIIAIDGEPSPNCPASNSTYTYNDRGLVLTKTDAKGLVTNYDYNDRGFEISRTEASGTTLARTTTTEWDPDRFLPIKVIEPNRITVYSYDNQGRELTRQSTSR</sequence>
<dbReference type="Pfam" id="PF20148">
    <property type="entry name" value="DUF6531"/>
    <property type="match status" value="1"/>
</dbReference>
<comment type="caution">
    <text evidence="2">The sequence shown here is derived from an EMBL/GenBank/DDBJ whole genome shotgun (WGS) entry which is preliminary data.</text>
</comment>
<dbReference type="EMBL" id="JASJMZ010000045">
    <property type="protein sequence ID" value="MDT3243726.1"/>
    <property type="molecule type" value="Genomic_DNA"/>
</dbReference>
<dbReference type="Proteomes" id="UP001254709">
    <property type="component" value="Unassembled WGS sequence"/>
</dbReference>
<proteinExistence type="predicted"/>
<feature type="domain" description="DUF6531" evidence="1">
    <location>
        <begin position="136"/>
        <end position="201"/>
    </location>
</feature>
<reference evidence="2" key="1">
    <citation type="submission" date="2023-05" db="EMBL/GenBank/DDBJ databases">
        <title>Development of a Genome-informed protocol for detection of Pseudomonas amygdali pv. morsprunorum using LAMP and PCR.</title>
        <authorList>
            <person name="Diaz D."/>
            <person name="Zamorano A."/>
            <person name="Garcia H."/>
            <person name="Ramos C."/>
            <person name="Cui W."/>
            <person name="Carreras C."/>
            <person name="Beltran M.F."/>
            <person name="Sagredo B."/>
            <person name="Pinto M."/>
            <person name="Fiore N."/>
        </authorList>
    </citation>
    <scope>NUCLEOTIDE SEQUENCE</scope>
    <source>
        <strain evidence="2">S2_Pam</strain>
    </source>
</reference>
<organism evidence="2 3">
    <name type="scientific">Pseudomonas amygdali pv. morsprunorum</name>
    <dbReference type="NCBI Taxonomy" id="129138"/>
    <lineage>
        <taxon>Bacteria</taxon>
        <taxon>Pseudomonadati</taxon>
        <taxon>Pseudomonadota</taxon>
        <taxon>Gammaproteobacteria</taxon>
        <taxon>Pseudomonadales</taxon>
        <taxon>Pseudomonadaceae</taxon>
        <taxon>Pseudomonas</taxon>
        <taxon>Pseudomonas amygdali</taxon>
    </lineage>
</organism>
<dbReference type="Gene3D" id="2.180.10.10">
    <property type="entry name" value="RHS repeat-associated core"/>
    <property type="match status" value="1"/>
</dbReference>
<accession>A0AB35RA84</accession>
<dbReference type="InterPro" id="IPR031325">
    <property type="entry name" value="RHS_repeat"/>
</dbReference>
<dbReference type="InterPro" id="IPR045351">
    <property type="entry name" value="DUF6531"/>
</dbReference>
<dbReference type="PROSITE" id="PS51257">
    <property type="entry name" value="PROKAR_LIPOPROTEIN"/>
    <property type="match status" value="1"/>
</dbReference>
<dbReference type="NCBIfam" id="TIGR01643">
    <property type="entry name" value="YD_repeat_2x"/>
    <property type="match status" value="1"/>
</dbReference>
<evidence type="ECO:0000313" key="3">
    <source>
        <dbReference type="Proteomes" id="UP001254709"/>
    </source>
</evidence>